<accession>A0A8J3R1Q3</accession>
<evidence type="ECO:0000313" key="2">
    <source>
        <dbReference type="Proteomes" id="UP000642748"/>
    </source>
</evidence>
<protein>
    <submittedName>
        <fullName evidence="1">Uncharacterized protein</fullName>
    </submittedName>
</protein>
<dbReference type="EMBL" id="BONZ01000133">
    <property type="protein sequence ID" value="GIH21469.1"/>
    <property type="molecule type" value="Genomic_DNA"/>
</dbReference>
<proteinExistence type="predicted"/>
<dbReference type="Proteomes" id="UP000642748">
    <property type="component" value="Unassembled WGS sequence"/>
</dbReference>
<gene>
    <name evidence="1" type="ORF">Raf01_96410</name>
</gene>
<dbReference type="AlphaFoldDB" id="A0A8J3R1Q3"/>
<evidence type="ECO:0000313" key="1">
    <source>
        <dbReference type="EMBL" id="GIH21469.1"/>
    </source>
</evidence>
<reference evidence="1" key="1">
    <citation type="submission" date="2021-01" db="EMBL/GenBank/DDBJ databases">
        <title>Whole genome shotgun sequence of Rugosimonospora africana NBRC 104875.</title>
        <authorList>
            <person name="Komaki H."/>
            <person name="Tamura T."/>
        </authorList>
    </citation>
    <scope>NUCLEOTIDE SEQUENCE</scope>
    <source>
        <strain evidence="1">NBRC 104875</strain>
    </source>
</reference>
<keyword evidence="2" id="KW-1185">Reference proteome</keyword>
<organism evidence="1 2">
    <name type="scientific">Rugosimonospora africana</name>
    <dbReference type="NCBI Taxonomy" id="556532"/>
    <lineage>
        <taxon>Bacteria</taxon>
        <taxon>Bacillati</taxon>
        <taxon>Actinomycetota</taxon>
        <taxon>Actinomycetes</taxon>
        <taxon>Micromonosporales</taxon>
        <taxon>Micromonosporaceae</taxon>
        <taxon>Rugosimonospora</taxon>
    </lineage>
</organism>
<comment type="caution">
    <text evidence="1">The sequence shown here is derived from an EMBL/GenBank/DDBJ whole genome shotgun (WGS) entry which is preliminary data.</text>
</comment>
<dbReference type="RefSeq" id="WP_203924849.1">
    <property type="nucleotide sequence ID" value="NZ_BONZ01000133.1"/>
</dbReference>
<name>A0A8J3R1Q3_9ACTN</name>
<sequence length="69" mass="7417">MDGMVGQAVRQALTAMDVGEADLVLTPLAEIAGWAQRRGYVIRSHHDNGTTIYEIWPGDSGADDTLVFG</sequence>